<organism evidence="2 3">
    <name type="scientific">Oceanobacillus arenosus</name>
    <dbReference type="NCBI Taxonomy" id="1229153"/>
    <lineage>
        <taxon>Bacteria</taxon>
        <taxon>Bacillati</taxon>
        <taxon>Bacillota</taxon>
        <taxon>Bacilli</taxon>
        <taxon>Bacillales</taxon>
        <taxon>Bacillaceae</taxon>
        <taxon>Oceanobacillus</taxon>
    </lineage>
</organism>
<dbReference type="AlphaFoldDB" id="A0A3D8PRN8"/>
<evidence type="ECO:0000313" key="2">
    <source>
        <dbReference type="EMBL" id="RDW17635.1"/>
    </source>
</evidence>
<dbReference type="OrthoDB" id="3078218at2"/>
<feature type="region of interest" description="Disordered" evidence="1">
    <location>
        <begin position="130"/>
        <end position="149"/>
    </location>
</feature>
<evidence type="ECO:0000313" key="3">
    <source>
        <dbReference type="Proteomes" id="UP000257143"/>
    </source>
</evidence>
<protein>
    <submittedName>
        <fullName evidence="2">Phage tail protein</fullName>
    </submittedName>
</protein>
<dbReference type="NCBIfam" id="TIGR01603">
    <property type="entry name" value="maj_tail_phi13"/>
    <property type="match status" value="1"/>
</dbReference>
<dbReference type="EMBL" id="PIOC01000019">
    <property type="protein sequence ID" value="RDW17635.1"/>
    <property type="molecule type" value="Genomic_DNA"/>
</dbReference>
<feature type="compositionally biased region" description="Polar residues" evidence="1">
    <location>
        <begin position="137"/>
        <end position="146"/>
    </location>
</feature>
<dbReference type="InterPro" id="IPR006490">
    <property type="entry name" value="Maj_tail_phi13"/>
</dbReference>
<keyword evidence="3" id="KW-1185">Reference proteome</keyword>
<comment type="caution">
    <text evidence="2">The sequence shown here is derived from an EMBL/GenBank/DDBJ whole genome shotgun (WGS) entry which is preliminary data.</text>
</comment>
<dbReference type="Pfam" id="PF04630">
    <property type="entry name" value="Phage_TTP_1"/>
    <property type="match status" value="1"/>
</dbReference>
<gene>
    <name evidence="2" type="ORF">CWR48_14065</name>
</gene>
<dbReference type="InterPro" id="IPR006724">
    <property type="entry name" value="Phage_TTP"/>
</dbReference>
<sequence length="192" mass="21372">MAIKGLKDLVYAKITKEDRTATTYDEVKPLGPAMALNLAPSVNRGNLRADDQVLFSDAAKGPIAVTLNTAYLEEEVESDILGKELDENGGLTDAANDDPPYIAIGGRAESARGGYEYFWIYRVKLAPAEENKETKQETPTYQTPNLSGEALPRLHDGLEKYKMWDQSTKVTDKTIFDKWLTEVIDKNWTPTV</sequence>
<dbReference type="Proteomes" id="UP000257143">
    <property type="component" value="Unassembled WGS sequence"/>
</dbReference>
<evidence type="ECO:0000256" key="1">
    <source>
        <dbReference type="SAM" id="MobiDB-lite"/>
    </source>
</evidence>
<dbReference type="RefSeq" id="WP_115773883.1">
    <property type="nucleotide sequence ID" value="NZ_PIOC01000019.1"/>
</dbReference>
<proteinExistence type="predicted"/>
<name>A0A3D8PRN8_9BACI</name>
<reference evidence="3" key="1">
    <citation type="submission" date="2017-11" db="EMBL/GenBank/DDBJ databases">
        <authorList>
            <person name="Zhu W."/>
        </authorList>
    </citation>
    <scope>NUCLEOTIDE SEQUENCE [LARGE SCALE GENOMIC DNA]</scope>
    <source>
        <strain evidence="3">CAU 1183</strain>
    </source>
</reference>
<accession>A0A3D8PRN8</accession>